<keyword evidence="2" id="KW-1185">Reference proteome</keyword>
<gene>
    <name evidence="1" type="ORF">TIFTF001_011087</name>
</gene>
<feature type="non-terminal residue" evidence="1">
    <location>
        <position position="1"/>
    </location>
</feature>
<comment type="caution">
    <text evidence="1">The sequence shown here is derived from an EMBL/GenBank/DDBJ whole genome shotgun (WGS) entry which is preliminary data.</text>
</comment>
<dbReference type="EMBL" id="BTGU01000013">
    <property type="protein sequence ID" value="GMN41870.1"/>
    <property type="molecule type" value="Genomic_DNA"/>
</dbReference>
<evidence type="ECO:0000313" key="2">
    <source>
        <dbReference type="Proteomes" id="UP001187192"/>
    </source>
</evidence>
<proteinExistence type="predicted"/>
<dbReference type="AlphaFoldDB" id="A0AA87ZY23"/>
<dbReference type="Proteomes" id="UP001187192">
    <property type="component" value="Unassembled WGS sequence"/>
</dbReference>
<name>A0AA87ZY23_FICCA</name>
<organism evidence="1 2">
    <name type="scientific">Ficus carica</name>
    <name type="common">Common fig</name>
    <dbReference type="NCBI Taxonomy" id="3494"/>
    <lineage>
        <taxon>Eukaryota</taxon>
        <taxon>Viridiplantae</taxon>
        <taxon>Streptophyta</taxon>
        <taxon>Embryophyta</taxon>
        <taxon>Tracheophyta</taxon>
        <taxon>Spermatophyta</taxon>
        <taxon>Magnoliopsida</taxon>
        <taxon>eudicotyledons</taxon>
        <taxon>Gunneridae</taxon>
        <taxon>Pentapetalae</taxon>
        <taxon>rosids</taxon>
        <taxon>fabids</taxon>
        <taxon>Rosales</taxon>
        <taxon>Moraceae</taxon>
        <taxon>Ficeae</taxon>
        <taxon>Ficus</taxon>
    </lineage>
</organism>
<sequence>LLTKRPSVYPRIQLVKPSQPATLAFPKIPTKK</sequence>
<reference evidence="1" key="1">
    <citation type="submission" date="2023-07" db="EMBL/GenBank/DDBJ databases">
        <title>draft genome sequence of fig (Ficus carica).</title>
        <authorList>
            <person name="Takahashi T."/>
            <person name="Nishimura K."/>
        </authorList>
    </citation>
    <scope>NUCLEOTIDE SEQUENCE</scope>
</reference>
<evidence type="ECO:0000313" key="1">
    <source>
        <dbReference type="EMBL" id="GMN41870.1"/>
    </source>
</evidence>
<accession>A0AA87ZY23</accession>
<protein>
    <submittedName>
        <fullName evidence="1">Uncharacterized protein</fullName>
    </submittedName>
</protein>